<dbReference type="Proteomes" id="UP000677054">
    <property type="component" value="Unassembled WGS sequence"/>
</dbReference>
<organism evidence="4">
    <name type="scientific">Darwinula stevensoni</name>
    <dbReference type="NCBI Taxonomy" id="69355"/>
    <lineage>
        <taxon>Eukaryota</taxon>
        <taxon>Metazoa</taxon>
        <taxon>Ecdysozoa</taxon>
        <taxon>Arthropoda</taxon>
        <taxon>Crustacea</taxon>
        <taxon>Oligostraca</taxon>
        <taxon>Ostracoda</taxon>
        <taxon>Podocopa</taxon>
        <taxon>Podocopida</taxon>
        <taxon>Darwinulocopina</taxon>
        <taxon>Darwinuloidea</taxon>
        <taxon>Darwinulidae</taxon>
        <taxon>Darwinula</taxon>
    </lineage>
</organism>
<dbReference type="OrthoDB" id="1874341at2759"/>
<name>A0A7R9A5P3_9CRUS</name>
<dbReference type="SUPFAM" id="SSF48452">
    <property type="entry name" value="TPR-like"/>
    <property type="match status" value="1"/>
</dbReference>
<protein>
    <recommendedName>
        <fullName evidence="3">N-terminal acetyltransferase B complex subunit MDM20 homolog</fullName>
    </recommendedName>
</protein>
<dbReference type="InterPro" id="IPR011990">
    <property type="entry name" value="TPR-like_helical_dom_sf"/>
</dbReference>
<keyword evidence="5" id="KW-1185">Reference proteome</keyword>
<dbReference type="Pfam" id="PF09797">
    <property type="entry name" value="NatB_MDM20"/>
    <property type="match status" value="2"/>
</dbReference>
<keyword evidence="2" id="KW-0802">TPR repeat</keyword>
<evidence type="ECO:0000313" key="5">
    <source>
        <dbReference type="Proteomes" id="UP000677054"/>
    </source>
</evidence>
<dbReference type="GO" id="GO:0031416">
    <property type="term" value="C:NatB complex"/>
    <property type="evidence" value="ECO:0007669"/>
    <property type="project" value="TreeGrafter"/>
</dbReference>
<dbReference type="InterPro" id="IPR019183">
    <property type="entry name" value="NAA25_NatB_aux_su"/>
</dbReference>
<sequence length="1049" mass="120616">MAAKGLAVVDHSVSERRLRPVYECLDNGNNKKAIQEAEKVLKKQPNFHCAKVLKGLGLLRLGREEECEAILEEVKKDLPAEDTTLQAMSICYKEMHRFQQICEIYEVAVKKDPTNEEFLSHLFMSYVRTGNFKKQQQVAMNLYKLKSKNPYYFWAVMSIVMQAFSSDDSKLAQTVSLPLAERMVEKFIQDGRIEAEAEVEMYLIILELQGKYKEALEVLCSPLADKITSQSQVVRLRRLELLKKLNMWQDLNCFYKVLIKENPHQWSFYEGYFSSLFLVMDMVNGNGNVGVNDVNHHQNECEWNANSNNNNMNAGLGRMGPAAMFDSNPSDAFTFLNDVLAKCIQENMPNCRAPYLARIEFYRQLKARKDFDALGRLGKETYCEDSSYTDSPLDLLINYVRNFGDKPCLYSDLQSYVDLLDKEDVSRFLGEVTLCLEQHDASLTIRDTFRHQNEVMLKRRLGMYEDSSAEELEELVRYLIGFQKKTQNLNQGLLPTDFRCNDYYILLACHMLVDAWKKTGDERHLIRVLILLETEVMDSPANYQYKLLLCQVYNLLGESCTHTQIPHFLLILKKIYDTLGAMEGTLKWFEGLDVKHIMWDTVSHLLTRHVAAQGHFSSAVSVFSSVLKFFTAHNHDSLEYLISAYKFGSFHKIQEFMRFRERVRDSHTFALVVLENMMLDLLLESESHASTAQVLYDDFLIVFVDQLIYLCHTLEMDPEDESACAEDLWDNRDFSTMLAWDSSHKDGQETWQEDSYRWEMDLIKLRSITLRCVLAAYQMLEEGSSQVQVPRHQILQRLAASLKTFMDGLKTQDLNQMVPVLIGGFRPRLCVFADRPDLILSIVDAIDCVLCIHNHVFAASSPDSEGGGERNSQHLQLDPCRDLCMRLANSITWVNDRLGDPQFLESLVFRQRAVEELVDLCEVLSVVIVLCDVLIHLLKPYKTSLVKRSKKRKKELCLPPVFGEVESHVKNVKVEVERLLECVGKVEGEVLARDLSEFLADVSLITDNRKPSGATQAVLSKILNSYDTSFKEIRTVLQKKLKYLSSLTL</sequence>
<accession>A0A7R9A5P3</accession>
<gene>
    <name evidence="4" type="ORF">DSTB1V02_LOCUS3583</name>
</gene>
<dbReference type="Gene3D" id="1.25.40.1040">
    <property type="match status" value="1"/>
</dbReference>
<reference evidence="4" key="1">
    <citation type="submission" date="2020-11" db="EMBL/GenBank/DDBJ databases">
        <authorList>
            <person name="Tran Van P."/>
        </authorList>
    </citation>
    <scope>NUCLEOTIDE SEQUENCE</scope>
</reference>
<evidence type="ECO:0000256" key="1">
    <source>
        <dbReference type="ARBA" id="ARBA00006298"/>
    </source>
</evidence>
<evidence type="ECO:0000256" key="3">
    <source>
        <dbReference type="ARBA" id="ARBA00029872"/>
    </source>
</evidence>
<dbReference type="EMBL" id="CAJPEV010000476">
    <property type="protein sequence ID" value="CAG0885656.1"/>
    <property type="molecule type" value="Genomic_DNA"/>
</dbReference>
<dbReference type="PANTHER" id="PTHR22767:SF3">
    <property type="entry name" value="N-ALPHA-ACETYLTRANSFERASE 25, NATB AUXILIARY SUBUNIT"/>
    <property type="match status" value="1"/>
</dbReference>
<comment type="similarity">
    <text evidence="1">Belongs to the MDM20/NAA25 family.</text>
</comment>
<dbReference type="EMBL" id="LR899993">
    <property type="protein sequence ID" value="CAD7243669.1"/>
    <property type="molecule type" value="Genomic_DNA"/>
</dbReference>
<dbReference type="AlphaFoldDB" id="A0A7R9A5P3"/>
<evidence type="ECO:0000256" key="2">
    <source>
        <dbReference type="ARBA" id="ARBA00022803"/>
    </source>
</evidence>
<evidence type="ECO:0000313" key="4">
    <source>
        <dbReference type="EMBL" id="CAD7243669.1"/>
    </source>
</evidence>
<proteinExistence type="inferred from homology"/>
<dbReference type="PANTHER" id="PTHR22767">
    <property type="entry name" value="N-TERMINAL ACETYLTRANSFERASE-RELATED"/>
    <property type="match status" value="1"/>
</dbReference>